<comment type="caution">
    <text evidence="1">The sequence shown here is derived from an EMBL/GenBank/DDBJ whole genome shotgun (WGS) entry which is preliminary data.</text>
</comment>
<gene>
    <name evidence="1" type="ORF">J2S41_005698</name>
</gene>
<name>A0AAE3YUN0_9ACTN</name>
<keyword evidence="2" id="KW-1185">Reference proteome</keyword>
<reference evidence="1" key="1">
    <citation type="submission" date="2023-07" db="EMBL/GenBank/DDBJ databases">
        <title>Sequencing the genomes of 1000 actinobacteria strains.</title>
        <authorList>
            <person name="Klenk H.-P."/>
        </authorList>
    </citation>
    <scope>NUCLEOTIDE SEQUENCE</scope>
    <source>
        <strain evidence="1">DSM 44707</strain>
    </source>
</reference>
<dbReference type="Proteomes" id="UP001183643">
    <property type="component" value="Unassembled WGS sequence"/>
</dbReference>
<proteinExistence type="predicted"/>
<accession>A0AAE3YUN0</accession>
<dbReference type="AlphaFoldDB" id="A0AAE3YUN0"/>
<evidence type="ECO:0000313" key="1">
    <source>
        <dbReference type="EMBL" id="MDR7278920.1"/>
    </source>
</evidence>
<organism evidence="1 2">
    <name type="scientific">Catenuloplanes atrovinosus</name>
    <dbReference type="NCBI Taxonomy" id="137266"/>
    <lineage>
        <taxon>Bacteria</taxon>
        <taxon>Bacillati</taxon>
        <taxon>Actinomycetota</taxon>
        <taxon>Actinomycetes</taxon>
        <taxon>Micromonosporales</taxon>
        <taxon>Micromonosporaceae</taxon>
        <taxon>Catenuloplanes</taxon>
    </lineage>
</organism>
<sequence length="216" mass="22908">MTHPHRLHATAAVWSLRAAWPHLAHAANAERRELVQDDAGTLRAQVYGTIGGGKTHHSNGILNALLIAERRGGHDRYQRLADSTRETMAWLAGRILDDRYRPGDPVLTRLLDEIPRIPAAAAAEVAKWAAEADAAVRSALDFGTDHEPLVGVPCPACGSRRLAVRMSAPADRPVVCAAGCACAGVGCGCGMPERVEGVGHIWLSAILTAKRAGSPT</sequence>
<protein>
    <submittedName>
        <fullName evidence="1">Uncharacterized protein</fullName>
    </submittedName>
</protein>
<dbReference type="EMBL" id="JAVDYB010000001">
    <property type="protein sequence ID" value="MDR7278920.1"/>
    <property type="molecule type" value="Genomic_DNA"/>
</dbReference>
<dbReference type="RefSeq" id="WP_310372127.1">
    <property type="nucleotide sequence ID" value="NZ_JAVDYB010000001.1"/>
</dbReference>
<evidence type="ECO:0000313" key="2">
    <source>
        <dbReference type="Proteomes" id="UP001183643"/>
    </source>
</evidence>